<accession>A0A5B7EN04</accession>
<feature type="compositionally biased region" description="Basic and acidic residues" evidence="1">
    <location>
        <begin position="1"/>
        <end position="15"/>
    </location>
</feature>
<name>A0A5B7EN04_PORTR</name>
<dbReference type="EMBL" id="VSRR010003405">
    <property type="protein sequence ID" value="MPC36010.1"/>
    <property type="molecule type" value="Genomic_DNA"/>
</dbReference>
<evidence type="ECO:0000313" key="3">
    <source>
        <dbReference type="Proteomes" id="UP000324222"/>
    </source>
</evidence>
<dbReference type="Proteomes" id="UP000324222">
    <property type="component" value="Unassembled WGS sequence"/>
</dbReference>
<dbReference type="AlphaFoldDB" id="A0A5B7EN04"/>
<evidence type="ECO:0000313" key="2">
    <source>
        <dbReference type="EMBL" id="MPC36010.1"/>
    </source>
</evidence>
<proteinExistence type="predicted"/>
<keyword evidence="3" id="KW-1185">Reference proteome</keyword>
<reference evidence="2 3" key="1">
    <citation type="submission" date="2019-05" db="EMBL/GenBank/DDBJ databases">
        <title>Another draft genome of Portunus trituberculatus and its Hox gene families provides insights of decapod evolution.</title>
        <authorList>
            <person name="Jeong J.-H."/>
            <person name="Song I."/>
            <person name="Kim S."/>
            <person name="Choi T."/>
            <person name="Kim D."/>
            <person name="Ryu S."/>
            <person name="Kim W."/>
        </authorList>
    </citation>
    <scope>NUCLEOTIDE SEQUENCE [LARGE SCALE GENOMIC DNA]</scope>
    <source>
        <tissue evidence="2">Muscle</tissue>
    </source>
</reference>
<gene>
    <name evidence="2" type="ORF">E2C01_029453</name>
</gene>
<comment type="caution">
    <text evidence="2">The sequence shown here is derived from an EMBL/GenBank/DDBJ whole genome shotgun (WGS) entry which is preliminary data.</text>
</comment>
<sequence>MKVVKRAQERGERGEQGSPRARPAIRYSSCLPSSPFILHQPSPLAFTLHPTLYAHTAAATHHCA</sequence>
<evidence type="ECO:0000256" key="1">
    <source>
        <dbReference type="SAM" id="MobiDB-lite"/>
    </source>
</evidence>
<organism evidence="2 3">
    <name type="scientific">Portunus trituberculatus</name>
    <name type="common">Swimming crab</name>
    <name type="synonym">Neptunus trituberculatus</name>
    <dbReference type="NCBI Taxonomy" id="210409"/>
    <lineage>
        <taxon>Eukaryota</taxon>
        <taxon>Metazoa</taxon>
        <taxon>Ecdysozoa</taxon>
        <taxon>Arthropoda</taxon>
        <taxon>Crustacea</taxon>
        <taxon>Multicrustacea</taxon>
        <taxon>Malacostraca</taxon>
        <taxon>Eumalacostraca</taxon>
        <taxon>Eucarida</taxon>
        <taxon>Decapoda</taxon>
        <taxon>Pleocyemata</taxon>
        <taxon>Brachyura</taxon>
        <taxon>Eubrachyura</taxon>
        <taxon>Portunoidea</taxon>
        <taxon>Portunidae</taxon>
        <taxon>Portuninae</taxon>
        <taxon>Portunus</taxon>
    </lineage>
</organism>
<feature type="region of interest" description="Disordered" evidence="1">
    <location>
        <begin position="1"/>
        <end position="25"/>
    </location>
</feature>
<protein>
    <submittedName>
        <fullName evidence="2">Uncharacterized protein</fullName>
    </submittedName>
</protein>